<dbReference type="RefSeq" id="WP_108893009.1">
    <property type="nucleotide sequence ID" value="NZ_ONZF01000002.1"/>
</dbReference>
<keyword evidence="1" id="KW-0408">Iron</keyword>
<gene>
    <name evidence="9" type="primary">rlmD</name>
    <name evidence="9" type="ORF">PAA8504_00949</name>
</gene>
<dbReference type="PROSITE" id="PS50926">
    <property type="entry name" value="TRAM"/>
    <property type="match status" value="1"/>
</dbReference>
<feature type="active site" evidence="7">
    <location>
        <position position="361"/>
    </location>
</feature>
<dbReference type="GO" id="GO:0070041">
    <property type="term" value="F:rRNA (uridine-C5-)-methyltransferase activity"/>
    <property type="evidence" value="ECO:0007669"/>
    <property type="project" value="TreeGrafter"/>
</dbReference>
<proteinExistence type="inferred from homology"/>
<dbReference type="OrthoDB" id="9804590at2"/>
<feature type="active site" description="Nucleophile" evidence="6">
    <location>
        <position position="361"/>
    </location>
</feature>
<keyword evidence="5" id="KW-0411">Iron-sulfur</keyword>
<keyword evidence="3 6" id="KW-0808">Transferase</keyword>
<dbReference type="InterPro" id="IPR029063">
    <property type="entry name" value="SAM-dependent_MTases_sf"/>
</dbReference>
<evidence type="ECO:0000256" key="5">
    <source>
        <dbReference type="ARBA" id="ARBA00023014"/>
    </source>
</evidence>
<comment type="similarity">
    <text evidence="6">Belongs to the class I-like SAM-binding methyltransferase superfamily. RNA M5U methyltransferase family.</text>
</comment>
<keyword evidence="1" id="KW-0004">4Fe-4S</keyword>
<dbReference type="PANTHER" id="PTHR11061">
    <property type="entry name" value="RNA M5U METHYLTRANSFERASE"/>
    <property type="match status" value="1"/>
</dbReference>
<dbReference type="InterPro" id="IPR002792">
    <property type="entry name" value="TRAM_dom"/>
</dbReference>
<dbReference type="Gene3D" id="2.40.50.1070">
    <property type="match status" value="1"/>
</dbReference>
<evidence type="ECO:0000313" key="10">
    <source>
        <dbReference type="Proteomes" id="UP000244912"/>
    </source>
</evidence>
<feature type="domain" description="TRAM" evidence="8">
    <location>
        <begin position="1"/>
        <end position="46"/>
    </location>
</feature>
<dbReference type="PROSITE" id="PS51687">
    <property type="entry name" value="SAM_MT_RNA_M5U"/>
    <property type="match status" value="1"/>
</dbReference>
<feature type="binding site" evidence="6">
    <location>
        <position position="267"/>
    </location>
    <ligand>
        <name>S-adenosyl-L-methionine</name>
        <dbReference type="ChEBI" id="CHEBI:59789"/>
    </ligand>
</feature>
<dbReference type="AlphaFoldDB" id="A0A2R8BSJ5"/>
<dbReference type="GO" id="GO:0051539">
    <property type="term" value="F:4 iron, 4 sulfur cluster binding"/>
    <property type="evidence" value="ECO:0007669"/>
    <property type="project" value="UniProtKB-KW"/>
</dbReference>
<keyword evidence="4 6" id="KW-0949">S-adenosyl-L-methionine</keyword>
<feature type="binding site" evidence="6">
    <location>
        <position position="287"/>
    </location>
    <ligand>
        <name>S-adenosyl-L-methionine</name>
        <dbReference type="ChEBI" id="CHEBI:59789"/>
    </ligand>
</feature>
<name>A0A2R8BSJ5_9RHOB</name>
<keyword evidence="1" id="KW-0479">Metal-binding</keyword>
<dbReference type="EC" id="2.1.1.190" evidence="9"/>
<dbReference type="InterPro" id="IPR030390">
    <property type="entry name" value="MeTrfase_TrmA_AS"/>
</dbReference>
<dbReference type="Pfam" id="PF05958">
    <property type="entry name" value="tRNA_U5-meth_tr"/>
    <property type="match status" value="1"/>
</dbReference>
<dbReference type="InterPro" id="IPR012340">
    <property type="entry name" value="NA-bd_OB-fold"/>
</dbReference>
<evidence type="ECO:0000259" key="8">
    <source>
        <dbReference type="PROSITE" id="PS50926"/>
    </source>
</evidence>
<dbReference type="InterPro" id="IPR010280">
    <property type="entry name" value="U5_MeTrfase_fam"/>
</dbReference>
<evidence type="ECO:0000313" key="9">
    <source>
        <dbReference type="EMBL" id="SPJ23144.1"/>
    </source>
</evidence>
<feature type="binding site" evidence="6">
    <location>
        <position position="240"/>
    </location>
    <ligand>
        <name>S-adenosyl-L-methionine</name>
        <dbReference type="ChEBI" id="CHEBI:59789"/>
    </ligand>
</feature>
<evidence type="ECO:0000256" key="2">
    <source>
        <dbReference type="ARBA" id="ARBA00022603"/>
    </source>
</evidence>
<evidence type="ECO:0000256" key="7">
    <source>
        <dbReference type="PROSITE-ProRule" id="PRU10015"/>
    </source>
</evidence>
<feature type="binding site" evidence="6">
    <location>
        <position position="335"/>
    </location>
    <ligand>
        <name>S-adenosyl-L-methionine</name>
        <dbReference type="ChEBI" id="CHEBI:59789"/>
    </ligand>
</feature>
<dbReference type="PANTHER" id="PTHR11061:SF49">
    <property type="entry name" value="23S RRNA (URACIL(1939)-C(5))-METHYLTRANSFERASE RLMD"/>
    <property type="match status" value="1"/>
</dbReference>
<protein>
    <submittedName>
        <fullName evidence="9">23S rRNA (Uracil(1939)-C(5))-methyltransferase RlmD</fullName>
        <ecNumber evidence="9">2.1.1.190</ecNumber>
    </submittedName>
</protein>
<reference evidence="9 10" key="1">
    <citation type="submission" date="2018-03" db="EMBL/GenBank/DDBJ databases">
        <authorList>
            <person name="Keele B.F."/>
        </authorList>
    </citation>
    <scope>NUCLEOTIDE SEQUENCE [LARGE SCALE GENOMIC DNA]</scope>
    <source>
        <strain evidence="9 10">CECT 8504</strain>
    </source>
</reference>
<evidence type="ECO:0000256" key="4">
    <source>
        <dbReference type="ARBA" id="ARBA00022691"/>
    </source>
</evidence>
<keyword evidence="10" id="KW-1185">Reference proteome</keyword>
<dbReference type="GO" id="GO:0070475">
    <property type="term" value="P:rRNA base methylation"/>
    <property type="evidence" value="ECO:0007669"/>
    <property type="project" value="TreeGrafter"/>
</dbReference>
<dbReference type="Gene3D" id="2.40.50.140">
    <property type="entry name" value="Nucleic acid-binding proteins"/>
    <property type="match status" value="1"/>
</dbReference>
<organism evidence="9 10">
    <name type="scientific">Palleronia abyssalis</name>
    <dbReference type="NCBI Taxonomy" id="1501240"/>
    <lineage>
        <taxon>Bacteria</taxon>
        <taxon>Pseudomonadati</taxon>
        <taxon>Pseudomonadota</taxon>
        <taxon>Alphaproteobacteria</taxon>
        <taxon>Rhodobacterales</taxon>
        <taxon>Roseobacteraceae</taxon>
        <taxon>Palleronia</taxon>
    </lineage>
</organism>
<dbReference type="CDD" id="cd02440">
    <property type="entry name" value="AdoMet_MTases"/>
    <property type="match status" value="1"/>
</dbReference>
<dbReference type="Gene3D" id="3.40.50.150">
    <property type="entry name" value="Vaccinia Virus protein VP39"/>
    <property type="match status" value="1"/>
</dbReference>
<accession>A0A2R8BSJ5</accession>
<dbReference type="EMBL" id="ONZF01000002">
    <property type="protein sequence ID" value="SPJ23144.1"/>
    <property type="molecule type" value="Genomic_DNA"/>
</dbReference>
<evidence type="ECO:0000256" key="6">
    <source>
        <dbReference type="PROSITE-ProRule" id="PRU01024"/>
    </source>
</evidence>
<sequence>MRLTVERLGHKGDGIAPGPVFVPRALPGEVVEGGVTGDRMEAPVIVERSDARVAPDCPHYDRCGGCSLMHAADPFVGRWKIDVVKQAMAARDLPAPVVGIATSSPRSRRRAVFTGRRTKGDVIVGFHTRRSTDVTAVDQCRVVTPRILDALPALETMTARLAKAKSDLSIQVIDGPAGLDVAVTGCASPDRSILTDLVALAGKAGFARLSVAGEPVLTDRAPYLSLAGVPMTPPPGAFVQATAHAEAALLACVSRALGDARRVVDLFAGCGTFALPVSRRCDLHAVEGDAAMTEALQTAWRKAKGHRPLTAETRDLFRDPLIASELDRFDAAIIDPPRAGAEAQCRELAQSRVPHIAAVSCNPISFARDAAILIEGGYALEWIRVIDQFRWSTHVELAAAFHRA</sequence>
<evidence type="ECO:0000256" key="1">
    <source>
        <dbReference type="ARBA" id="ARBA00022485"/>
    </source>
</evidence>
<dbReference type="PROSITE" id="PS01230">
    <property type="entry name" value="TRMA_1"/>
    <property type="match status" value="1"/>
</dbReference>
<keyword evidence="2 6" id="KW-0489">Methyltransferase</keyword>
<evidence type="ECO:0000256" key="3">
    <source>
        <dbReference type="ARBA" id="ARBA00022679"/>
    </source>
</evidence>
<dbReference type="SUPFAM" id="SSF53335">
    <property type="entry name" value="S-adenosyl-L-methionine-dependent methyltransferases"/>
    <property type="match status" value="1"/>
</dbReference>
<dbReference type="Proteomes" id="UP000244912">
    <property type="component" value="Unassembled WGS sequence"/>
</dbReference>